<keyword evidence="6" id="KW-1185">Reference proteome</keyword>
<organism evidence="5 6">
    <name type="scientific">Guyanagaster necrorhizus</name>
    <dbReference type="NCBI Taxonomy" id="856835"/>
    <lineage>
        <taxon>Eukaryota</taxon>
        <taxon>Fungi</taxon>
        <taxon>Dikarya</taxon>
        <taxon>Basidiomycota</taxon>
        <taxon>Agaricomycotina</taxon>
        <taxon>Agaricomycetes</taxon>
        <taxon>Agaricomycetidae</taxon>
        <taxon>Agaricales</taxon>
        <taxon>Marasmiineae</taxon>
        <taxon>Physalacriaceae</taxon>
        <taxon>Guyanagaster</taxon>
    </lineage>
</organism>
<dbReference type="PANTHER" id="PTHR24067">
    <property type="entry name" value="UBIQUITIN-CONJUGATING ENZYME E2"/>
    <property type="match status" value="1"/>
</dbReference>
<evidence type="ECO:0000259" key="4">
    <source>
        <dbReference type="PROSITE" id="PS50127"/>
    </source>
</evidence>
<protein>
    <submittedName>
        <fullName evidence="5">UBC-like protein</fullName>
    </submittedName>
</protein>
<dbReference type="InterPro" id="IPR016135">
    <property type="entry name" value="UBQ-conjugating_enzyme/RWD"/>
</dbReference>
<evidence type="ECO:0000256" key="1">
    <source>
        <dbReference type="ARBA" id="ARBA00022786"/>
    </source>
</evidence>
<keyword evidence="3" id="KW-1133">Transmembrane helix</keyword>
<dbReference type="Gene3D" id="3.10.110.10">
    <property type="entry name" value="Ubiquitin Conjugating Enzyme"/>
    <property type="match status" value="1"/>
</dbReference>
<comment type="caution">
    <text evidence="5">The sequence shown here is derived from an EMBL/GenBank/DDBJ whole genome shotgun (WGS) entry which is preliminary data.</text>
</comment>
<keyword evidence="3" id="KW-0472">Membrane</keyword>
<evidence type="ECO:0000313" key="5">
    <source>
        <dbReference type="EMBL" id="KAG7449225.1"/>
    </source>
</evidence>
<evidence type="ECO:0000256" key="3">
    <source>
        <dbReference type="SAM" id="Phobius"/>
    </source>
</evidence>
<sequence>MNSRMKSRTSTSGSTPDSNSITAVASAEVSFEYASLCHRSHCPLGIYVVPSKDSLFIWDAIFFVHQGYYADGIFKFRLLFPPNYPERPPTVQFITDMFHPLISANGIFNLAPRFHPWRPKEHFVFHVLHYIKASFKKPVLDRITEADCLNKEAYRFVYYQSRYIFLIIIDIFQPVSLWILIFESYSPIPVRYHHSTGSFASLATQSSLLSQSPSSLFERDLPTSSDKSHGMILRELKPKQLQEMRTKLGLAEWDGE</sequence>
<feature type="region of interest" description="Disordered" evidence="2">
    <location>
        <begin position="1"/>
        <end position="20"/>
    </location>
</feature>
<dbReference type="AlphaFoldDB" id="A0A9P8AVE7"/>
<dbReference type="SMART" id="SM00212">
    <property type="entry name" value="UBCc"/>
    <property type="match status" value="1"/>
</dbReference>
<dbReference type="CDD" id="cd23814">
    <property type="entry name" value="UEV_AKTIP"/>
    <property type="match status" value="1"/>
</dbReference>
<feature type="domain" description="UBC core" evidence="4">
    <location>
        <begin position="24"/>
        <end position="176"/>
    </location>
</feature>
<dbReference type="PROSITE" id="PS50127">
    <property type="entry name" value="UBC_2"/>
    <property type="match status" value="1"/>
</dbReference>
<gene>
    <name evidence="5" type="ORF">BT62DRAFT_887051</name>
</gene>
<dbReference type="Pfam" id="PF00179">
    <property type="entry name" value="UQ_con"/>
    <property type="match status" value="1"/>
</dbReference>
<dbReference type="EMBL" id="MU250528">
    <property type="protein sequence ID" value="KAG7449225.1"/>
    <property type="molecule type" value="Genomic_DNA"/>
</dbReference>
<dbReference type="RefSeq" id="XP_043042725.1">
    <property type="nucleotide sequence ID" value="XM_043182899.1"/>
</dbReference>
<evidence type="ECO:0000313" key="6">
    <source>
        <dbReference type="Proteomes" id="UP000812287"/>
    </source>
</evidence>
<dbReference type="Proteomes" id="UP000812287">
    <property type="component" value="Unassembled WGS sequence"/>
</dbReference>
<proteinExistence type="predicted"/>
<dbReference type="InterPro" id="IPR050113">
    <property type="entry name" value="Ub_conjugating_enzyme"/>
</dbReference>
<evidence type="ECO:0000256" key="2">
    <source>
        <dbReference type="SAM" id="MobiDB-lite"/>
    </source>
</evidence>
<keyword evidence="1" id="KW-0833">Ubl conjugation pathway</keyword>
<dbReference type="SUPFAM" id="SSF54495">
    <property type="entry name" value="UBC-like"/>
    <property type="match status" value="1"/>
</dbReference>
<dbReference type="OrthoDB" id="5596422at2759"/>
<keyword evidence="3" id="KW-0812">Transmembrane</keyword>
<accession>A0A9P8AVE7</accession>
<feature type="transmembrane region" description="Helical" evidence="3">
    <location>
        <begin position="163"/>
        <end position="182"/>
    </location>
</feature>
<reference evidence="5" key="1">
    <citation type="submission" date="2020-11" db="EMBL/GenBank/DDBJ databases">
        <title>Adaptations for nitrogen fixation in a non-lichenized fungal sporocarp promotes dispersal by wood-feeding termites.</title>
        <authorList>
            <consortium name="DOE Joint Genome Institute"/>
            <person name="Koch R.A."/>
            <person name="Yoon G."/>
            <person name="Arayal U."/>
            <person name="Lail K."/>
            <person name="Amirebrahimi M."/>
            <person name="Labutti K."/>
            <person name="Lipzen A."/>
            <person name="Riley R."/>
            <person name="Barry K."/>
            <person name="Henrissat B."/>
            <person name="Grigoriev I.V."/>
            <person name="Herr J.R."/>
            <person name="Aime M.C."/>
        </authorList>
    </citation>
    <scope>NUCLEOTIDE SEQUENCE</scope>
    <source>
        <strain evidence="5">MCA 3950</strain>
    </source>
</reference>
<dbReference type="InterPro" id="IPR000608">
    <property type="entry name" value="UBC"/>
</dbReference>
<dbReference type="GeneID" id="66105196"/>
<name>A0A9P8AVE7_9AGAR</name>